<dbReference type="OrthoDB" id="2730772at2"/>
<dbReference type="InterPro" id="IPR036390">
    <property type="entry name" value="WH_DNA-bd_sf"/>
</dbReference>
<reference evidence="1" key="1">
    <citation type="journal article" date="2014" name="Genome Announc.">
        <title>Draft Genome Sequences of Three Alkaliphilic Bacillus Strains, Bacillus wakoensis JCM 9140T, Bacillus akibai JCM 9157T, and Bacillus hemicellulosilyticus JCM 9152T.</title>
        <authorList>
            <person name="Yuki M."/>
            <person name="Oshima K."/>
            <person name="Suda W."/>
            <person name="Oshida Y."/>
            <person name="Kitamura K."/>
            <person name="Iida T."/>
            <person name="Hattori M."/>
            <person name="Ohkuma M."/>
        </authorList>
    </citation>
    <scope>NUCLEOTIDE SEQUENCE [LARGE SCALE GENOMIC DNA]</scope>
    <source>
        <strain evidence="1">JCM 9140</strain>
    </source>
</reference>
<evidence type="ECO:0000313" key="1">
    <source>
        <dbReference type="EMBL" id="GAE25414.1"/>
    </source>
</evidence>
<keyword evidence="2" id="KW-1185">Reference proteome</keyword>
<protein>
    <submittedName>
        <fullName evidence="1">Uncharacterized protein</fullName>
    </submittedName>
</protein>
<proteinExistence type="predicted"/>
<sequence length="246" mass="29551">MDKRTKDLRSILLENPAVEIKESAVWYVPVDLYNVGFKRVKRSKMDILMKMILLSVEETDIRRAANLAEMLLVEELFIVDLIEKMERTGLIQLERSIYKLTQKGRNQLQEGIIEEELEEESTEVKYSSTHDEFWFSMPQDMPEEEEWSLYRYTEPRDVVSENRLVQVLSEQENGLDENGYQIVVSDVTTFEQQSVVHVPCLEFHLYNQEQDTFYARVWNTWLKRWDDVLEQQIEEHERVEWRKKYT</sequence>
<organism evidence="1 2">
    <name type="scientific">Halalkalibacter wakoensis JCM 9140</name>
    <dbReference type="NCBI Taxonomy" id="1236970"/>
    <lineage>
        <taxon>Bacteria</taxon>
        <taxon>Bacillati</taxon>
        <taxon>Bacillota</taxon>
        <taxon>Bacilli</taxon>
        <taxon>Bacillales</taxon>
        <taxon>Bacillaceae</taxon>
        <taxon>Halalkalibacter</taxon>
    </lineage>
</organism>
<accession>W4Q241</accession>
<gene>
    <name evidence="1" type="ORF">JCM9140_1407</name>
</gene>
<comment type="caution">
    <text evidence="1">The sequence shown here is derived from an EMBL/GenBank/DDBJ whole genome shotgun (WGS) entry which is preliminary data.</text>
</comment>
<evidence type="ECO:0000313" key="2">
    <source>
        <dbReference type="Proteomes" id="UP000018890"/>
    </source>
</evidence>
<dbReference type="EMBL" id="BAUT01000009">
    <property type="protein sequence ID" value="GAE25414.1"/>
    <property type="molecule type" value="Genomic_DNA"/>
</dbReference>
<dbReference type="RefSeq" id="WP_034743781.1">
    <property type="nucleotide sequence ID" value="NZ_BAUT01000009.1"/>
</dbReference>
<dbReference type="SUPFAM" id="SSF46785">
    <property type="entry name" value="Winged helix' DNA-binding domain"/>
    <property type="match status" value="1"/>
</dbReference>
<dbReference type="AlphaFoldDB" id="W4Q241"/>
<name>W4Q241_9BACI</name>
<dbReference type="STRING" id="1236970.JCM9140_1407"/>
<dbReference type="Proteomes" id="UP000018890">
    <property type="component" value="Unassembled WGS sequence"/>
</dbReference>